<feature type="transmembrane region" description="Helical" evidence="7">
    <location>
        <begin position="83"/>
        <end position="100"/>
    </location>
</feature>
<feature type="transmembrane region" description="Helical" evidence="7">
    <location>
        <begin position="367"/>
        <end position="392"/>
    </location>
</feature>
<feature type="transmembrane region" description="Helical" evidence="7">
    <location>
        <begin position="436"/>
        <end position="457"/>
    </location>
</feature>
<feature type="transmembrane region" description="Helical" evidence="7">
    <location>
        <begin position="404"/>
        <end position="424"/>
    </location>
</feature>
<feature type="transmembrane region" description="Helical" evidence="7">
    <location>
        <begin position="181"/>
        <end position="201"/>
    </location>
</feature>
<dbReference type="SUPFAM" id="SSF103473">
    <property type="entry name" value="MFS general substrate transporter"/>
    <property type="match status" value="1"/>
</dbReference>
<dbReference type="Pfam" id="PF00854">
    <property type="entry name" value="PTR2"/>
    <property type="match status" value="1"/>
</dbReference>
<evidence type="ECO:0000256" key="1">
    <source>
        <dbReference type="ARBA" id="ARBA00004141"/>
    </source>
</evidence>
<evidence type="ECO:0000256" key="6">
    <source>
        <dbReference type="ARBA" id="ARBA00023136"/>
    </source>
</evidence>
<dbReference type="GO" id="GO:0022857">
    <property type="term" value="F:transmembrane transporter activity"/>
    <property type="evidence" value="ECO:0007669"/>
    <property type="project" value="InterPro"/>
</dbReference>
<proteinExistence type="inferred from homology"/>
<keyword evidence="4" id="KW-0571">Peptide transport</keyword>
<dbReference type="EMBL" id="JADBJN010000001">
    <property type="protein sequence ID" value="KAG5683392.1"/>
    <property type="molecule type" value="Genomic_DNA"/>
</dbReference>
<evidence type="ECO:0000256" key="3">
    <source>
        <dbReference type="ARBA" id="ARBA00022692"/>
    </source>
</evidence>
<feature type="transmembrane region" description="Helical" evidence="7">
    <location>
        <begin position="57"/>
        <end position="76"/>
    </location>
</feature>
<evidence type="ECO:0000256" key="2">
    <source>
        <dbReference type="ARBA" id="ARBA00005982"/>
    </source>
</evidence>
<feature type="transmembrane region" description="Helical" evidence="7">
    <location>
        <begin position="106"/>
        <end position="124"/>
    </location>
</feature>
<dbReference type="InterPro" id="IPR000109">
    <property type="entry name" value="POT_fam"/>
</dbReference>
<feature type="transmembrane region" description="Helical" evidence="7">
    <location>
        <begin position="306"/>
        <end position="328"/>
    </location>
</feature>
<gene>
    <name evidence="8" type="ORF">PVAND_012677</name>
</gene>
<dbReference type="PANTHER" id="PTHR11654">
    <property type="entry name" value="OLIGOPEPTIDE TRANSPORTER-RELATED"/>
    <property type="match status" value="1"/>
</dbReference>
<evidence type="ECO:0000313" key="9">
    <source>
        <dbReference type="Proteomes" id="UP001107558"/>
    </source>
</evidence>
<dbReference type="OrthoDB" id="8904098at2759"/>
<keyword evidence="6 7" id="KW-0472">Membrane</keyword>
<keyword evidence="3 7" id="KW-0812">Transmembrane</keyword>
<dbReference type="Gene3D" id="1.20.1250.20">
    <property type="entry name" value="MFS general substrate transporter like domains"/>
    <property type="match status" value="1"/>
</dbReference>
<evidence type="ECO:0000256" key="4">
    <source>
        <dbReference type="ARBA" id="ARBA00022856"/>
    </source>
</evidence>
<feature type="transmembrane region" description="Helical" evidence="7">
    <location>
        <begin position="340"/>
        <end position="361"/>
    </location>
</feature>
<evidence type="ECO:0000256" key="7">
    <source>
        <dbReference type="SAM" id="Phobius"/>
    </source>
</evidence>
<name>A0A9J6CN68_POLVA</name>
<sequence>MFLNYQKVPKPVYFILAAKFMEIYCSNGISAILVVYLNKNLNLDESTSTSIYHMNEVLSFLFPLFGAIIAESYYGLFKTITAMCLVTFISNAIVAGSTLWSVNNFILSISLFCLSIIFASLGSIRSNLVTFGADQYQGEFINLKIYFSLQMFVVKIGSLIGRITTPIFREDFKCFNVNSCYFLAFGVPALAILFGFLIMMIGRKFFICKQPTGNLFVKTCHSIFYALKFKIKNKNRSKSHWMNYAEDKFGRDHVDATKTVLETLLIILPTAIYWAVFMQQGSRWIFQAMRMNGNLGFMTLKPDQMIAMNSVFSILLLPICTQICFPLLDKIGLKSLLHRIAIGGFLCCISFIMAAFVEIYIQKNFISMLWLIPQFAILALSENFVYISLIEFAYSETPDGMKSIMTSVVFLIIALGNLFITVISGLKLFETQVYEYLFFACILFVDMIIFIVLSNNYNSNKIMITRL</sequence>
<protein>
    <submittedName>
        <fullName evidence="8">Uncharacterized protein</fullName>
    </submittedName>
</protein>
<dbReference type="InterPro" id="IPR036259">
    <property type="entry name" value="MFS_trans_sf"/>
</dbReference>
<dbReference type="GO" id="GO:0016020">
    <property type="term" value="C:membrane"/>
    <property type="evidence" value="ECO:0007669"/>
    <property type="project" value="UniProtKB-SubCell"/>
</dbReference>
<keyword evidence="4" id="KW-0813">Transport</keyword>
<organism evidence="8 9">
    <name type="scientific">Polypedilum vanderplanki</name>
    <name type="common">Sleeping chironomid midge</name>
    <dbReference type="NCBI Taxonomy" id="319348"/>
    <lineage>
        <taxon>Eukaryota</taxon>
        <taxon>Metazoa</taxon>
        <taxon>Ecdysozoa</taxon>
        <taxon>Arthropoda</taxon>
        <taxon>Hexapoda</taxon>
        <taxon>Insecta</taxon>
        <taxon>Pterygota</taxon>
        <taxon>Neoptera</taxon>
        <taxon>Endopterygota</taxon>
        <taxon>Diptera</taxon>
        <taxon>Nematocera</taxon>
        <taxon>Chironomoidea</taxon>
        <taxon>Chironomidae</taxon>
        <taxon>Chironominae</taxon>
        <taxon>Polypedilum</taxon>
        <taxon>Polypedilum</taxon>
    </lineage>
</organism>
<feature type="transmembrane region" description="Helical" evidence="7">
    <location>
        <begin position="264"/>
        <end position="286"/>
    </location>
</feature>
<evidence type="ECO:0000256" key="5">
    <source>
        <dbReference type="ARBA" id="ARBA00022989"/>
    </source>
</evidence>
<comment type="caution">
    <text evidence="8">The sequence shown here is derived from an EMBL/GenBank/DDBJ whole genome shotgun (WGS) entry which is preliminary data.</text>
</comment>
<accession>A0A9J6CN68</accession>
<dbReference type="GO" id="GO:0015833">
    <property type="term" value="P:peptide transport"/>
    <property type="evidence" value="ECO:0007669"/>
    <property type="project" value="UniProtKB-KW"/>
</dbReference>
<keyword evidence="4" id="KW-0653">Protein transport</keyword>
<dbReference type="Proteomes" id="UP001107558">
    <property type="component" value="Chromosome 1"/>
</dbReference>
<keyword evidence="9" id="KW-1185">Reference proteome</keyword>
<reference evidence="8" key="1">
    <citation type="submission" date="2021-03" db="EMBL/GenBank/DDBJ databases">
        <title>Chromosome level genome of the anhydrobiotic midge Polypedilum vanderplanki.</title>
        <authorList>
            <person name="Yoshida Y."/>
            <person name="Kikawada T."/>
            <person name="Gusev O."/>
        </authorList>
    </citation>
    <scope>NUCLEOTIDE SEQUENCE</scope>
    <source>
        <strain evidence="8">NIAS01</strain>
        <tissue evidence="8">Whole body or cell culture</tissue>
    </source>
</reference>
<keyword evidence="5 7" id="KW-1133">Transmembrane helix</keyword>
<feature type="transmembrane region" description="Helical" evidence="7">
    <location>
        <begin position="12"/>
        <end position="37"/>
    </location>
</feature>
<feature type="transmembrane region" description="Helical" evidence="7">
    <location>
        <begin position="145"/>
        <end position="161"/>
    </location>
</feature>
<comment type="similarity">
    <text evidence="2">Belongs to the major facilitator superfamily. Proton-dependent oligopeptide transporter (POT/PTR) (TC 2.A.17) family.</text>
</comment>
<dbReference type="AlphaFoldDB" id="A0A9J6CN68"/>
<comment type="subcellular location">
    <subcellularLocation>
        <location evidence="1">Membrane</location>
        <topology evidence="1">Multi-pass membrane protein</topology>
    </subcellularLocation>
</comment>
<evidence type="ECO:0000313" key="8">
    <source>
        <dbReference type="EMBL" id="KAG5683392.1"/>
    </source>
</evidence>